<organism evidence="3 4">
    <name type="scientific">Magallana gigas</name>
    <name type="common">Pacific oyster</name>
    <name type="synonym">Crassostrea gigas</name>
    <dbReference type="NCBI Taxonomy" id="29159"/>
    <lineage>
        <taxon>Eukaryota</taxon>
        <taxon>Metazoa</taxon>
        <taxon>Spiralia</taxon>
        <taxon>Lophotrochozoa</taxon>
        <taxon>Mollusca</taxon>
        <taxon>Bivalvia</taxon>
        <taxon>Autobranchia</taxon>
        <taxon>Pteriomorphia</taxon>
        <taxon>Ostreida</taxon>
        <taxon>Ostreoidea</taxon>
        <taxon>Ostreidae</taxon>
        <taxon>Magallana</taxon>
    </lineage>
</organism>
<dbReference type="NCBIfam" id="TIGR00231">
    <property type="entry name" value="small_GTP"/>
    <property type="match status" value="1"/>
</dbReference>
<dbReference type="PROSITE" id="PS51420">
    <property type="entry name" value="RHO"/>
    <property type="match status" value="1"/>
</dbReference>
<dbReference type="InterPro" id="IPR003578">
    <property type="entry name" value="Small_GTPase_Rho"/>
</dbReference>
<keyword evidence="1" id="KW-0547">Nucleotide-binding</keyword>
<evidence type="ECO:0000313" key="3">
    <source>
        <dbReference type="EnsemblMetazoa" id="G13428.2:cds"/>
    </source>
</evidence>
<dbReference type="SUPFAM" id="SSF52540">
    <property type="entry name" value="P-loop containing nucleoside triphosphate hydrolases"/>
    <property type="match status" value="1"/>
</dbReference>
<evidence type="ECO:0000256" key="2">
    <source>
        <dbReference type="ARBA" id="ARBA00023134"/>
    </source>
</evidence>
<keyword evidence="2" id="KW-0342">GTP-binding</keyword>
<dbReference type="SMART" id="SM00175">
    <property type="entry name" value="RAB"/>
    <property type="match status" value="1"/>
</dbReference>
<sequence length="224" mass="25260">METLDDMQFSRSSPRLIRQRQIVMYSLGSCNSPRSRIAMVVSDLSICCSVVGDGMVGKSSLIQSFVHQEPPSGYLATVVENYDALMSVYGDNYLVSITDFGGEHTNAFLKSPNNKAVFVVCYSVVDRESFRNVREFWIPSIKNLKKKHDIVLVATHVDIRESKDVDHVTFDEGFDLCREVNGHTFIECSAADRIRTKQVFESVVSSALAKKKTRFSVLRKFIGR</sequence>
<dbReference type="GO" id="GO:0003924">
    <property type="term" value="F:GTPase activity"/>
    <property type="evidence" value="ECO:0007669"/>
    <property type="project" value="InterPro"/>
</dbReference>
<reference evidence="3" key="1">
    <citation type="submission" date="2022-08" db="UniProtKB">
        <authorList>
            <consortium name="EnsemblMetazoa"/>
        </authorList>
    </citation>
    <scope>IDENTIFICATION</scope>
    <source>
        <strain evidence="3">05x7-T-G4-1.051#20</strain>
    </source>
</reference>
<evidence type="ECO:0008006" key="5">
    <source>
        <dbReference type="Google" id="ProtNLM"/>
    </source>
</evidence>
<proteinExistence type="predicted"/>
<dbReference type="Pfam" id="PF00071">
    <property type="entry name" value="Ras"/>
    <property type="match status" value="1"/>
</dbReference>
<dbReference type="GO" id="GO:0007264">
    <property type="term" value="P:small GTPase-mediated signal transduction"/>
    <property type="evidence" value="ECO:0007669"/>
    <property type="project" value="InterPro"/>
</dbReference>
<evidence type="ECO:0000256" key="1">
    <source>
        <dbReference type="ARBA" id="ARBA00022741"/>
    </source>
</evidence>
<dbReference type="SMART" id="SM00174">
    <property type="entry name" value="RHO"/>
    <property type="match status" value="1"/>
</dbReference>
<dbReference type="PANTHER" id="PTHR24072">
    <property type="entry name" value="RHO FAMILY GTPASE"/>
    <property type="match status" value="1"/>
</dbReference>
<evidence type="ECO:0000313" key="4">
    <source>
        <dbReference type="Proteomes" id="UP000005408"/>
    </source>
</evidence>
<name>A0A8W8IBG3_MAGGI</name>
<dbReference type="Gene3D" id="3.40.50.300">
    <property type="entry name" value="P-loop containing nucleotide triphosphate hydrolases"/>
    <property type="match status" value="1"/>
</dbReference>
<dbReference type="InterPro" id="IPR001806">
    <property type="entry name" value="Small_GTPase"/>
</dbReference>
<dbReference type="EnsemblMetazoa" id="G13428.2">
    <property type="protein sequence ID" value="G13428.2:cds"/>
    <property type="gene ID" value="G13428"/>
</dbReference>
<dbReference type="GO" id="GO:0005525">
    <property type="term" value="F:GTP binding"/>
    <property type="evidence" value="ECO:0007669"/>
    <property type="project" value="UniProtKB-KW"/>
</dbReference>
<dbReference type="PRINTS" id="PR00449">
    <property type="entry name" value="RASTRNSFRMNG"/>
</dbReference>
<dbReference type="PROSITE" id="PS51419">
    <property type="entry name" value="RAB"/>
    <property type="match status" value="1"/>
</dbReference>
<dbReference type="InterPro" id="IPR005225">
    <property type="entry name" value="Small_GTP-bd"/>
</dbReference>
<protein>
    <recommendedName>
        <fullName evidence="5">Cdc42-like protein</fullName>
    </recommendedName>
</protein>
<keyword evidence="4" id="KW-1185">Reference proteome</keyword>
<dbReference type="AlphaFoldDB" id="A0A8W8IBG3"/>
<dbReference type="Proteomes" id="UP000005408">
    <property type="component" value="Unassembled WGS sequence"/>
</dbReference>
<dbReference type="SMART" id="SM00173">
    <property type="entry name" value="RAS"/>
    <property type="match status" value="1"/>
</dbReference>
<dbReference type="InterPro" id="IPR027417">
    <property type="entry name" value="P-loop_NTPase"/>
</dbReference>
<accession>A0A8W8IBG3</accession>